<proteinExistence type="predicted"/>
<dbReference type="Pfam" id="PF16220">
    <property type="entry name" value="DUF4880"/>
    <property type="match status" value="1"/>
</dbReference>
<dbReference type="InterPro" id="IPR012373">
    <property type="entry name" value="Ferrdict_sens_TM"/>
</dbReference>
<organism evidence="3 4">
    <name type="scientific">Sphingobium tyrosinilyticum</name>
    <dbReference type="NCBI Taxonomy" id="2715436"/>
    <lineage>
        <taxon>Bacteria</taxon>
        <taxon>Pseudomonadati</taxon>
        <taxon>Pseudomonadota</taxon>
        <taxon>Alphaproteobacteria</taxon>
        <taxon>Sphingomonadales</taxon>
        <taxon>Sphingomonadaceae</taxon>
        <taxon>Sphingobium</taxon>
    </lineage>
</organism>
<accession>A0ABV9F0T3</accession>
<reference evidence="4" key="1">
    <citation type="journal article" date="2019" name="Int. J. Syst. Evol. Microbiol.">
        <title>The Global Catalogue of Microorganisms (GCM) 10K type strain sequencing project: providing services to taxonomists for standard genome sequencing and annotation.</title>
        <authorList>
            <consortium name="The Broad Institute Genomics Platform"/>
            <consortium name="The Broad Institute Genome Sequencing Center for Infectious Disease"/>
            <person name="Wu L."/>
            <person name="Ma J."/>
        </authorList>
    </citation>
    <scope>NUCLEOTIDE SEQUENCE [LARGE SCALE GENOMIC DNA]</scope>
    <source>
        <strain evidence="4">NBRC 103632</strain>
    </source>
</reference>
<dbReference type="Gene3D" id="2.60.120.1440">
    <property type="match status" value="1"/>
</dbReference>
<name>A0ABV9F0T3_9SPHN</name>
<evidence type="ECO:0000313" key="3">
    <source>
        <dbReference type="EMBL" id="MFC4595485.1"/>
    </source>
</evidence>
<dbReference type="InterPro" id="IPR032623">
    <property type="entry name" value="FecR_N"/>
</dbReference>
<feature type="domain" description="FecR protein" evidence="1">
    <location>
        <begin position="117"/>
        <end position="209"/>
    </location>
</feature>
<dbReference type="PANTHER" id="PTHR30273:SF2">
    <property type="entry name" value="PROTEIN FECR"/>
    <property type="match status" value="1"/>
</dbReference>
<dbReference type="EMBL" id="JBHSFZ010000033">
    <property type="protein sequence ID" value="MFC4595485.1"/>
    <property type="molecule type" value="Genomic_DNA"/>
</dbReference>
<sequence length="327" mass="35819">MSDARRPIEKIDDNAAHWAIRLEDDALSDVERAVLEGWLAEDVRHEGALLRAQATLAYLDRGRALGESAASPRDFSFPDEVDGSNRRRFLKLSAAGLATAAAGAGGFLALSRLGQEEITTQVGEVRRVPLADGSVAVVNTASRVAIALQPKQRDIRLEEGEAWFQVAHDKARPFIVEAGAVRVRAVGTAFAVRRRPGGADVLVTEGVVETWIEGQERSRRRLTAGAQTYVDTSGSLERTRENARQDVERSLAWRSGEIVLDGQTVDYAAAELNRYNRQRIVIADPAIGRERLVGYFRTSDSAKFATAVAEMTGARVTEKERVILISR</sequence>
<protein>
    <submittedName>
        <fullName evidence="3">FecR family protein</fullName>
    </submittedName>
</protein>
<feature type="domain" description="FecR N-terminal" evidence="2">
    <location>
        <begin position="14"/>
        <end position="54"/>
    </location>
</feature>
<dbReference type="InterPro" id="IPR006860">
    <property type="entry name" value="FecR"/>
</dbReference>
<dbReference type="Pfam" id="PF04773">
    <property type="entry name" value="FecR"/>
    <property type="match status" value="1"/>
</dbReference>
<comment type="caution">
    <text evidence="3">The sequence shown here is derived from an EMBL/GenBank/DDBJ whole genome shotgun (WGS) entry which is preliminary data.</text>
</comment>
<evidence type="ECO:0000259" key="2">
    <source>
        <dbReference type="Pfam" id="PF16220"/>
    </source>
</evidence>
<evidence type="ECO:0000259" key="1">
    <source>
        <dbReference type="Pfam" id="PF04773"/>
    </source>
</evidence>
<keyword evidence="4" id="KW-1185">Reference proteome</keyword>
<dbReference type="PANTHER" id="PTHR30273">
    <property type="entry name" value="PERIPLASMIC SIGNAL SENSOR AND SIGMA FACTOR ACTIVATOR FECR-RELATED"/>
    <property type="match status" value="1"/>
</dbReference>
<dbReference type="PIRSF" id="PIRSF018266">
    <property type="entry name" value="FecR"/>
    <property type="match status" value="1"/>
</dbReference>
<gene>
    <name evidence="3" type="ORF">ACFO3E_14985</name>
</gene>
<evidence type="ECO:0000313" key="4">
    <source>
        <dbReference type="Proteomes" id="UP001595957"/>
    </source>
</evidence>
<dbReference type="Proteomes" id="UP001595957">
    <property type="component" value="Unassembled WGS sequence"/>
</dbReference>
<dbReference type="RefSeq" id="WP_380805719.1">
    <property type="nucleotide sequence ID" value="NZ_JBHSFZ010000033.1"/>
</dbReference>